<protein>
    <submittedName>
        <fullName evidence="1">Uncharacterized protein</fullName>
    </submittedName>
</protein>
<reference evidence="1 2" key="1">
    <citation type="journal article" date="2022" name="bioRxiv">
        <title>The genome of the oomycete Peronosclerospora sorghi, a cosmopolitan pathogen of maize and sorghum, is inflated with dispersed pseudogenes.</title>
        <authorList>
            <person name="Fletcher K."/>
            <person name="Martin F."/>
            <person name="Isakeit T."/>
            <person name="Cavanaugh K."/>
            <person name="Magill C."/>
            <person name="Michelmore R."/>
        </authorList>
    </citation>
    <scope>NUCLEOTIDE SEQUENCE [LARGE SCALE GENOMIC DNA]</scope>
    <source>
        <strain evidence="1">P6</strain>
    </source>
</reference>
<evidence type="ECO:0000313" key="2">
    <source>
        <dbReference type="Proteomes" id="UP001163321"/>
    </source>
</evidence>
<accession>A0ACC0WFF4</accession>
<proteinExistence type="predicted"/>
<comment type="caution">
    <text evidence="1">The sequence shown here is derived from an EMBL/GenBank/DDBJ whole genome shotgun (WGS) entry which is preliminary data.</text>
</comment>
<evidence type="ECO:0000313" key="1">
    <source>
        <dbReference type="EMBL" id="KAI9917385.1"/>
    </source>
</evidence>
<gene>
    <name evidence="1" type="ORF">PsorP6_012842</name>
</gene>
<organism evidence="1 2">
    <name type="scientific">Peronosclerospora sorghi</name>
    <dbReference type="NCBI Taxonomy" id="230839"/>
    <lineage>
        <taxon>Eukaryota</taxon>
        <taxon>Sar</taxon>
        <taxon>Stramenopiles</taxon>
        <taxon>Oomycota</taxon>
        <taxon>Peronosporomycetes</taxon>
        <taxon>Peronosporales</taxon>
        <taxon>Peronosporaceae</taxon>
        <taxon>Peronosclerospora</taxon>
    </lineage>
</organism>
<sequence length="297" mass="33237">MPDTTPSFEQLRDALLDVSQPTGKRTRAIFYLRTRGSVTDLQVLLTALLNRKDSELMRHELAYVIGQFQMEEACESLQQVLEDETDDVMVRHEAAEALGAIGAAQSLPILEKFSTDVAPEVSDTCKLAANLVKYKLAKAKGEILEGDVDRNPYLSEDPAPAAEKNVSTAQLREMLLDQDGDMFARYRAMFSLRNRNTEEAALALVEAFSDPNDLFKHEIAYVMGQMENPIVVPALKKVLLDETQHRMVRHEAAEALGAIGTSECQEILEKHLNDEVQVVRESCVVALDIMDYWAPRN</sequence>
<name>A0ACC0WFF4_9STRA</name>
<dbReference type="EMBL" id="CM047592">
    <property type="protein sequence ID" value="KAI9917385.1"/>
    <property type="molecule type" value="Genomic_DNA"/>
</dbReference>
<dbReference type="Proteomes" id="UP001163321">
    <property type="component" value="Chromosome 13"/>
</dbReference>
<keyword evidence="2" id="KW-1185">Reference proteome</keyword>